<comment type="catalytic activity">
    <reaction evidence="10">
        <text>ATP + H2O = ADP + phosphate + H(+)</text>
        <dbReference type="Rhea" id="RHEA:13065"/>
        <dbReference type="ChEBI" id="CHEBI:15377"/>
        <dbReference type="ChEBI" id="CHEBI:15378"/>
        <dbReference type="ChEBI" id="CHEBI:30616"/>
        <dbReference type="ChEBI" id="CHEBI:43474"/>
        <dbReference type="ChEBI" id="CHEBI:456216"/>
        <dbReference type="EC" id="5.6.2.4"/>
    </reaction>
</comment>
<keyword evidence="3 11" id="KW-0378">Hydrolase</keyword>
<keyword evidence="4 11" id="KW-0347">Helicase</keyword>
<dbReference type="FunFam" id="1.10.10.160:FF:000001">
    <property type="entry name" value="ATP-dependent DNA helicase"/>
    <property type="match status" value="1"/>
</dbReference>
<dbReference type="GO" id="GO:0000725">
    <property type="term" value="P:recombinational repair"/>
    <property type="evidence" value="ECO:0007669"/>
    <property type="project" value="TreeGrafter"/>
</dbReference>
<sequence>MQTPATAVPPELLEGLNDKQKQAVMAPDGPVLIIAGAGSGKTKALTHRVASLLARGISGYEILAVTFTNKAAGEMRERIGKLLTHKGEEARSKRQEITAREPKPTLRSTLYANPSASMPFIGTFHSFALSILRSEAKKIGFLAHFSVFDEDDTLSLIKEVMRELNISTKQYPAGTVQNIISSLKGQLVGPEAYGTEEGSFAKTIGRVYEMYQRRLYEANAMDFDDLLMHLVLLFEKDPKTLEVYRDRYRYIHIDEYQDTNHAQYRLIKLLAEKHRNIFAIGDDAQSIYSWRGADFTNILSFEKDWPDAAVIILDQNYRSTQNILDAAHGVIEKNFHQKEKKLWTQNPAGEEIRLVPVPDERHESAFVVETIAELSKSGYRPEDFAVLYRTNAQSRVMEEALLRLNIPYRIVGGVKFYQRREIKDLVAYLRVLENDKDMVSLRRIANLPPRGIGKAGLVKLLARDFDAMTPREREASEKFFAMLEELKLLKENNAPSVFMKLLVKKIHYELYLADDSRNAEERWENVKEFLSLARRYDELGPSARYVKLLEDIALVQETDAIDQRMHSVHLMTLHAAKGLEFRVVFIIGLEEGIFPHGRAMNSPAELEEERRLCYVGITRAKEKLYLLWANRRMYFGALQANPPSRFLREIPQEVTQTATMEMEDFADKLDDNYLVEEEVEEENE</sequence>
<comment type="caution">
    <text evidence="14">The sequence shown here is derived from an EMBL/GenBank/DDBJ whole genome shotgun (WGS) entry which is preliminary data.</text>
</comment>
<dbReference type="Proteomes" id="UP000178710">
    <property type="component" value="Unassembled WGS sequence"/>
</dbReference>
<comment type="catalytic activity">
    <reaction evidence="8">
        <text>Couples ATP hydrolysis with the unwinding of duplex DNA by translocating in the 3'-5' direction.</text>
        <dbReference type="EC" id="5.6.2.4"/>
    </reaction>
</comment>
<keyword evidence="6" id="KW-0238">DNA-binding</keyword>
<dbReference type="GO" id="GO:0033202">
    <property type="term" value="C:DNA helicase complex"/>
    <property type="evidence" value="ECO:0007669"/>
    <property type="project" value="TreeGrafter"/>
</dbReference>
<dbReference type="EMBL" id="MHQK01000003">
    <property type="protein sequence ID" value="OHA02358.1"/>
    <property type="molecule type" value="Genomic_DNA"/>
</dbReference>
<organism evidence="14 15">
    <name type="scientific">Candidatus Sungbacteria bacterium RIFCSPHIGHO2_02_FULL_49_20</name>
    <dbReference type="NCBI Taxonomy" id="1802272"/>
    <lineage>
        <taxon>Bacteria</taxon>
        <taxon>Candidatus Sungiibacteriota</taxon>
    </lineage>
</organism>
<keyword evidence="2 11" id="KW-0547">Nucleotide-binding</keyword>
<dbReference type="InterPro" id="IPR027417">
    <property type="entry name" value="P-loop_NTPase"/>
</dbReference>
<dbReference type="GO" id="GO:0005829">
    <property type="term" value="C:cytosol"/>
    <property type="evidence" value="ECO:0007669"/>
    <property type="project" value="TreeGrafter"/>
</dbReference>
<evidence type="ECO:0000256" key="11">
    <source>
        <dbReference type="PROSITE-ProRule" id="PRU00560"/>
    </source>
</evidence>
<dbReference type="InterPro" id="IPR014017">
    <property type="entry name" value="DNA_helicase_UvrD-like_C"/>
</dbReference>
<dbReference type="AlphaFoldDB" id="A0A1G2KSD5"/>
<keyword evidence="7" id="KW-0413">Isomerase</keyword>
<keyword evidence="5 11" id="KW-0067">ATP-binding</keyword>
<comment type="similarity">
    <text evidence="1">Belongs to the helicase family. UvrD subfamily.</text>
</comment>
<evidence type="ECO:0000259" key="12">
    <source>
        <dbReference type="PROSITE" id="PS51198"/>
    </source>
</evidence>
<evidence type="ECO:0000256" key="6">
    <source>
        <dbReference type="ARBA" id="ARBA00023125"/>
    </source>
</evidence>
<dbReference type="GO" id="GO:0005524">
    <property type="term" value="F:ATP binding"/>
    <property type="evidence" value="ECO:0007669"/>
    <property type="project" value="UniProtKB-UniRule"/>
</dbReference>
<evidence type="ECO:0000256" key="4">
    <source>
        <dbReference type="ARBA" id="ARBA00022806"/>
    </source>
</evidence>
<dbReference type="GO" id="GO:0003677">
    <property type="term" value="F:DNA binding"/>
    <property type="evidence" value="ECO:0007669"/>
    <property type="project" value="UniProtKB-KW"/>
</dbReference>
<reference evidence="14 15" key="1">
    <citation type="journal article" date="2016" name="Nat. Commun.">
        <title>Thousands of microbial genomes shed light on interconnected biogeochemical processes in an aquifer system.</title>
        <authorList>
            <person name="Anantharaman K."/>
            <person name="Brown C.T."/>
            <person name="Hug L.A."/>
            <person name="Sharon I."/>
            <person name="Castelle C.J."/>
            <person name="Probst A.J."/>
            <person name="Thomas B.C."/>
            <person name="Singh A."/>
            <person name="Wilkins M.J."/>
            <person name="Karaoz U."/>
            <person name="Brodie E.L."/>
            <person name="Williams K.H."/>
            <person name="Hubbard S.S."/>
            <person name="Banfield J.F."/>
        </authorList>
    </citation>
    <scope>NUCLEOTIDE SEQUENCE [LARGE SCALE GENOMIC DNA]</scope>
</reference>
<evidence type="ECO:0000259" key="13">
    <source>
        <dbReference type="PROSITE" id="PS51217"/>
    </source>
</evidence>
<evidence type="ECO:0000256" key="1">
    <source>
        <dbReference type="ARBA" id="ARBA00009922"/>
    </source>
</evidence>
<dbReference type="GO" id="GO:0009314">
    <property type="term" value="P:response to radiation"/>
    <property type="evidence" value="ECO:0007669"/>
    <property type="project" value="UniProtKB-ARBA"/>
</dbReference>
<evidence type="ECO:0000256" key="7">
    <source>
        <dbReference type="ARBA" id="ARBA00023235"/>
    </source>
</evidence>
<evidence type="ECO:0000256" key="9">
    <source>
        <dbReference type="ARBA" id="ARBA00034808"/>
    </source>
</evidence>
<dbReference type="Gene3D" id="3.40.50.300">
    <property type="entry name" value="P-loop containing nucleotide triphosphate hydrolases"/>
    <property type="match status" value="2"/>
</dbReference>
<dbReference type="PANTHER" id="PTHR11070">
    <property type="entry name" value="UVRD / RECB / PCRA DNA HELICASE FAMILY MEMBER"/>
    <property type="match status" value="1"/>
</dbReference>
<dbReference type="PROSITE" id="PS51198">
    <property type="entry name" value="UVRD_HELICASE_ATP_BIND"/>
    <property type="match status" value="1"/>
</dbReference>
<dbReference type="InterPro" id="IPR014016">
    <property type="entry name" value="UvrD-like_ATP-bd"/>
</dbReference>
<dbReference type="SUPFAM" id="SSF52540">
    <property type="entry name" value="P-loop containing nucleoside triphosphate hydrolases"/>
    <property type="match status" value="1"/>
</dbReference>
<protein>
    <recommendedName>
        <fullName evidence="9">DNA 3'-5' helicase</fullName>
        <ecNumber evidence="9">5.6.2.4</ecNumber>
    </recommendedName>
</protein>
<dbReference type="EC" id="5.6.2.4" evidence="9"/>
<accession>A0A1G2KSD5</accession>
<evidence type="ECO:0000313" key="15">
    <source>
        <dbReference type="Proteomes" id="UP000178710"/>
    </source>
</evidence>
<gene>
    <name evidence="14" type="ORF">A3C12_00095</name>
</gene>
<name>A0A1G2KSD5_9BACT</name>
<feature type="domain" description="UvrD-like helicase C-terminal" evidence="13">
    <location>
        <begin position="321"/>
        <end position="578"/>
    </location>
</feature>
<feature type="binding site" evidence="11">
    <location>
        <begin position="35"/>
        <end position="42"/>
    </location>
    <ligand>
        <name>ATP</name>
        <dbReference type="ChEBI" id="CHEBI:30616"/>
    </ligand>
</feature>
<dbReference type="CDD" id="cd18807">
    <property type="entry name" value="SF1_C_UvrD"/>
    <property type="match status" value="1"/>
</dbReference>
<dbReference type="Pfam" id="PF13361">
    <property type="entry name" value="UvrD_C"/>
    <property type="match status" value="1"/>
</dbReference>
<dbReference type="Gene3D" id="1.10.486.10">
    <property type="entry name" value="PCRA, domain 4"/>
    <property type="match status" value="1"/>
</dbReference>
<evidence type="ECO:0000256" key="8">
    <source>
        <dbReference type="ARBA" id="ARBA00034617"/>
    </source>
</evidence>
<dbReference type="InterPro" id="IPR000212">
    <property type="entry name" value="DNA_helicase_UvrD/REP"/>
</dbReference>
<dbReference type="PANTHER" id="PTHR11070:SF2">
    <property type="entry name" value="ATP-DEPENDENT DNA HELICASE SRS2"/>
    <property type="match status" value="1"/>
</dbReference>
<dbReference type="PROSITE" id="PS51217">
    <property type="entry name" value="UVRD_HELICASE_CTER"/>
    <property type="match status" value="1"/>
</dbReference>
<evidence type="ECO:0000256" key="2">
    <source>
        <dbReference type="ARBA" id="ARBA00022741"/>
    </source>
</evidence>
<evidence type="ECO:0000313" key="14">
    <source>
        <dbReference type="EMBL" id="OHA02358.1"/>
    </source>
</evidence>
<proteinExistence type="inferred from homology"/>
<dbReference type="CDD" id="cd17932">
    <property type="entry name" value="DEXQc_UvrD"/>
    <property type="match status" value="1"/>
</dbReference>
<dbReference type="Gene3D" id="1.10.10.160">
    <property type="match status" value="1"/>
</dbReference>
<feature type="domain" description="UvrD-like helicase ATP-binding" evidence="12">
    <location>
        <begin position="14"/>
        <end position="320"/>
    </location>
</feature>
<evidence type="ECO:0000256" key="3">
    <source>
        <dbReference type="ARBA" id="ARBA00022801"/>
    </source>
</evidence>
<dbReference type="GO" id="GO:0043138">
    <property type="term" value="F:3'-5' DNA helicase activity"/>
    <property type="evidence" value="ECO:0007669"/>
    <property type="project" value="UniProtKB-EC"/>
</dbReference>
<dbReference type="Pfam" id="PF00580">
    <property type="entry name" value="UvrD-helicase"/>
    <property type="match status" value="1"/>
</dbReference>
<dbReference type="InterPro" id="IPR013986">
    <property type="entry name" value="DExx_box_DNA_helicase_dom_sf"/>
</dbReference>
<dbReference type="GO" id="GO:0016887">
    <property type="term" value="F:ATP hydrolysis activity"/>
    <property type="evidence" value="ECO:0007669"/>
    <property type="project" value="RHEA"/>
</dbReference>
<evidence type="ECO:0000256" key="10">
    <source>
        <dbReference type="ARBA" id="ARBA00048988"/>
    </source>
</evidence>
<evidence type="ECO:0000256" key="5">
    <source>
        <dbReference type="ARBA" id="ARBA00022840"/>
    </source>
</evidence>